<dbReference type="EC" id="2.3.1.282" evidence="5"/>
<evidence type="ECO:0000256" key="5">
    <source>
        <dbReference type="ARBA" id="ARBA00012866"/>
    </source>
</evidence>
<evidence type="ECO:0000256" key="9">
    <source>
        <dbReference type="ARBA" id="ARBA00030465"/>
    </source>
</evidence>
<reference evidence="14 15" key="1">
    <citation type="submission" date="2024-10" db="EMBL/GenBank/DDBJ databases">
        <title>The Natural Products Discovery Center: Release of the First 8490 Sequenced Strains for Exploring Actinobacteria Biosynthetic Diversity.</title>
        <authorList>
            <person name="Kalkreuter E."/>
            <person name="Kautsar S.A."/>
            <person name="Yang D."/>
            <person name="Bader C.D."/>
            <person name="Teijaro C.N."/>
            <person name="Fluegel L."/>
            <person name="Davis C.M."/>
            <person name="Simpson J.R."/>
            <person name="Lauterbach L."/>
            <person name="Steele A.D."/>
            <person name="Gui C."/>
            <person name="Meng S."/>
            <person name="Li G."/>
            <person name="Viehrig K."/>
            <person name="Ye F."/>
            <person name="Su P."/>
            <person name="Kiefer A.F."/>
            <person name="Nichols A."/>
            <person name="Cepeda A.J."/>
            <person name="Yan W."/>
            <person name="Fan B."/>
            <person name="Jiang Y."/>
            <person name="Adhikari A."/>
            <person name="Zheng C.-J."/>
            <person name="Schuster L."/>
            <person name="Cowan T.M."/>
            <person name="Smanski M.J."/>
            <person name="Chevrette M.G."/>
            <person name="De Carvalho L.P.S."/>
            <person name="Shen B."/>
        </authorList>
    </citation>
    <scope>NUCLEOTIDE SEQUENCE [LARGE SCALE GENOMIC DNA]</scope>
    <source>
        <strain evidence="14 15">NPDC049845</strain>
    </source>
</reference>
<evidence type="ECO:0000256" key="1">
    <source>
        <dbReference type="ARBA" id="ARBA00000026"/>
    </source>
</evidence>
<dbReference type="InterPro" id="IPR031641">
    <property type="entry name" value="PapA_C"/>
</dbReference>
<evidence type="ECO:0000256" key="6">
    <source>
        <dbReference type="ARBA" id="ARBA00013449"/>
    </source>
</evidence>
<evidence type="ECO:0000256" key="7">
    <source>
        <dbReference type="ARBA" id="ARBA00022679"/>
    </source>
</evidence>
<dbReference type="InterPro" id="IPR023213">
    <property type="entry name" value="CAT-like_dom_sf"/>
</dbReference>
<protein>
    <recommendedName>
        <fullName evidence="6">Phthiocerol/phthiodiolone dimycocerosyl transferase</fullName>
        <ecNumber evidence="5">2.3.1.282</ecNumber>
    </recommendedName>
    <alternativeName>
        <fullName evidence="11">Acyltransferase PapA5</fullName>
    </alternativeName>
    <alternativeName>
        <fullName evidence="9">Phthiocerol/phthiodiolone O-acyltransferase</fullName>
    </alternativeName>
    <alternativeName>
        <fullName evidence="10">Polyketide synthase-associated protein A5</fullName>
    </alternativeName>
</protein>
<comment type="similarity">
    <text evidence="4">Belongs to the acyltransferase PapA5 family.</text>
</comment>
<evidence type="ECO:0000256" key="8">
    <source>
        <dbReference type="ARBA" id="ARBA00023315"/>
    </source>
</evidence>
<keyword evidence="8" id="KW-0012">Acyltransferase</keyword>
<evidence type="ECO:0000313" key="15">
    <source>
        <dbReference type="Proteomes" id="UP001612812"/>
    </source>
</evidence>
<keyword evidence="7" id="KW-0808">Transferase</keyword>
<name>A0ABW7ZU86_9ACTN</name>
<comment type="catalytic activity">
    <reaction evidence="3">
        <text>2 a mycocerosyl-[mycocerosic acid synthase] + a phthiodiolone = a dimycocerosyl phthiodiolone + 2 holo-[mycocerosic acid synthase].</text>
        <dbReference type="EC" id="2.3.1.282"/>
    </reaction>
</comment>
<gene>
    <name evidence="14" type="ORF">ACIBP4_29330</name>
</gene>
<dbReference type="Proteomes" id="UP001612812">
    <property type="component" value="Unassembled WGS sequence"/>
</dbReference>
<evidence type="ECO:0000256" key="3">
    <source>
        <dbReference type="ARBA" id="ARBA00001907"/>
    </source>
</evidence>
<accession>A0ABW7ZU86</accession>
<evidence type="ECO:0000256" key="4">
    <source>
        <dbReference type="ARBA" id="ARBA00006558"/>
    </source>
</evidence>
<dbReference type="SUPFAM" id="SSF52777">
    <property type="entry name" value="CoA-dependent acyltransferases"/>
    <property type="match status" value="2"/>
</dbReference>
<feature type="compositionally biased region" description="Basic and acidic residues" evidence="12">
    <location>
        <begin position="25"/>
        <end position="35"/>
    </location>
</feature>
<feature type="region of interest" description="Disordered" evidence="12">
    <location>
        <begin position="195"/>
        <end position="219"/>
    </location>
</feature>
<comment type="catalytic activity">
    <reaction evidence="1">
        <text>2 a mycocerosyl-[mycocerosic acid synthase] + a phthiocerol = a dimycocerosyl phthiocerol + 2 holo-[mycocerosic acid synthase].</text>
        <dbReference type="EC" id="2.3.1.282"/>
    </reaction>
</comment>
<dbReference type="Gene3D" id="3.30.559.10">
    <property type="entry name" value="Chloramphenicol acetyltransferase-like domain"/>
    <property type="match status" value="1"/>
</dbReference>
<keyword evidence="15" id="KW-1185">Reference proteome</keyword>
<evidence type="ECO:0000256" key="11">
    <source>
        <dbReference type="ARBA" id="ARBA00033407"/>
    </source>
</evidence>
<comment type="caution">
    <text evidence="14">The sequence shown here is derived from an EMBL/GenBank/DDBJ whole genome shotgun (WGS) entry which is preliminary data.</text>
</comment>
<feature type="region of interest" description="Disordered" evidence="12">
    <location>
        <begin position="1"/>
        <end position="38"/>
    </location>
</feature>
<proteinExistence type="inferred from homology"/>
<dbReference type="RefSeq" id="WP_396771766.1">
    <property type="nucleotide sequence ID" value="NZ_JBITLA010000021.1"/>
</dbReference>
<comment type="catalytic activity">
    <reaction evidence="2">
        <text>2 a mycocerosyl-[mycocerosic acid synthase] + a phenolphthiocerol = a dimycocerosyl phenolphthiocerol + 2 holo-[mycocerosic acid synthase].</text>
        <dbReference type="EC" id="2.3.1.282"/>
    </reaction>
</comment>
<dbReference type="InterPro" id="IPR052058">
    <property type="entry name" value="Alcohol_O-acetyltransferase"/>
</dbReference>
<evidence type="ECO:0000256" key="10">
    <source>
        <dbReference type="ARBA" id="ARBA00032317"/>
    </source>
</evidence>
<evidence type="ECO:0000256" key="2">
    <source>
        <dbReference type="ARBA" id="ARBA00000625"/>
    </source>
</evidence>
<feature type="domain" description="Phthiocerol/phthiodiolone dimycocerosyl transferase C-terminal" evidence="13">
    <location>
        <begin position="234"/>
        <end position="372"/>
    </location>
</feature>
<evidence type="ECO:0000256" key="12">
    <source>
        <dbReference type="SAM" id="MobiDB-lite"/>
    </source>
</evidence>
<dbReference type="Pfam" id="PF16911">
    <property type="entry name" value="PapA_C"/>
    <property type="match status" value="1"/>
</dbReference>
<organism evidence="14 15">
    <name type="scientific">Micromonospora maritima</name>
    <dbReference type="NCBI Taxonomy" id="986711"/>
    <lineage>
        <taxon>Bacteria</taxon>
        <taxon>Bacillati</taxon>
        <taxon>Actinomycetota</taxon>
        <taxon>Actinomycetes</taxon>
        <taxon>Micromonosporales</taxon>
        <taxon>Micromonosporaceae</taxon>
        <taxon>Micromonospora</taxon>
    </lineage>
</organism>
<dbReference type="Gene3D" id="3.30.559.30">
    <property type="entry name" value="Nonribosomal peptide synthetase, condensation domain"/>
    <property type="match status" value="1"/>
</dbReference>
<evidence type="ECO:0000259" key="13">
    <source>
        <dbReference type="Pfam" id="PF16911"/>
    </source>
</evidence>
<dbReference type="EMBL" id="JBITLE010000019">
    <property type="protein sequence ID" value="MFI7266396.1"/>
    <property type="molecule type" value="Genomic_DNA"/>
</dbReference>
<dbReference type="PANTHER" id="PTHR28037">
    <property type="entry name" value="ALCOHOL O-ACETYLTRANSFERASE 1-RELATED"/>
    <property type="match status" value="1"/>
</dbReference>
<dbReference type="PANTHER" id="PTHR28037:SF1">
    <property type="entry name" value="ALCOHOL O-ACETYLTRANSFERASE 1-RELATED"/>
    <property type="match status" value="1"/>
</dbReference>
<sequence length="439" mass="46651">MIRRHRYERQHRPSSPSTERGPTNRHIDPKEDMRHSPAHPIVRPLGAFEHIIDLYISRNPVQFSLVVELASPVSAHQLERALARLQRTHPLLAVGINRSGDRPTFRESTEPIGVRHVRGGDWCEAAAQEQTRPVDAYGSPLARATLVGDAPDDRGSAVVLTFSHQITDGRGALRAAHDLLAILDGRTLPARPVPLDQESLLERLPRTERPTDHLPGPPAEPAVATIRPFDAAAPSIETAELDPATTAHLRSTARANGSTVQGAICAAAAQALSALTGAESIRVNVPIDLRSALDLEDDVVNRFTATTVVLRAPAQSTLWSLAKDATAQLRAARDGARHAALMLGSLNPADASEAEAAMLAATAADLEITNLGTSEPDGSSAVAIWGPTMTTQVRDERILGVVTHAGSLRLVLTTHGDTRGLPADVAGRLARLGGSGAEG</sequence>
<evidence type="ECO:0000313" key="14">
    <source>
        <dbReference type="EMBL" id="MFI7266396.1"/>
    </source>
</evidence>
<feature type="compositionally biased region" description="Basic and acidic residues" evidence="12">
    <location>
        <begin position="200"/>
        <end position="212"/>
    </location>
</feature>